<dbReference type="Gene3D" id="3.20.20.140">
    <property type="entry name" value="Metal-dependent hydrolases"/>
    <property type="match status" value="1"/>
</dbReference>
<dbReference type="Proteomes" id="UP001243623">
    <property type="component" value="Chromosome"/>
</dbReference>
<dbReference type="EMBL" id="CP120678">
    <property type="protein sequence ID" value="WIW71545.1"/>
    <property type="molecule type" value="Genomic_DNA"/>
</dbReference>
<dbReference type="GO" id="GO:0006508">
    <property type="term" value="P:proteolysis"/>
    <property type="evidence" value="ECO:0007669"/>
    <property type="project" value="InterPro"/>
</dbReference>
<dbReference type="Pfam" id="PF01244">
    <property type="entry name" value="Peptidase_M19"/>
    <property type="match status" value="1"/>
</dbReference>
<organism evidence="1 2">
    <name type="scientific">Selenobaculum gibii</name>
    <dbReference type="NCBI Taxonomy" id="3054208"/>
    <lineage>
        <taxon>Bacteria</taxon>
        <taxon>Bacillati</taxon>
        <taxon>Bacillota</taxon>
        <taxon>Negativicutes</taxon>
        <taxon>Selenomonadales</taxon>
        <taxon>Selenomonadaceae</taxon>
        <taxon>Selenobaculum</taxon>
    </lineage>
</organism>
<proteinExistence type="predicted"/>
<gene>
    <name evidence="1" type="ORF">P3F81_04365</name>
</gene>
<evidence type="ECO:0000313" key="2">
    <source>
        <dbReference type="Proteomes" id="UP001243623"/>
    </source>
</evidence>
<dbReference type="KEGG" id="sgbi:P3F81_04365"/>
<dbReference type="PANTHER" id="PTHR10443:SF12">
    <property type="entry name" value="DIPEPTIDASE"/>
    <property type="match status" value="1"/>
</dbReference>
<dbReference type="PANTHER" id="PTHR10443">
    <property type="entry name" value="MICROSOMAL DIPEPTIDASE"/>
    <property type="match status" value="1"/>
</dbReference>
<dbReference type="RefSeq" id="WP_147667942.1">
    <property type="nucleotide sequence ID" value="NZ_CP120678.1"/>
</dbReference>
<dbReference type="GO" id="GO:0070573">
    <property type="term" value="F:metallodipeptidase activity"/>
    <property type="evidence" value="ECO:0007669"/>
    <property type="project" value="InterPro"/>
</dbReference>
<sequence length="311" mass="35209">MIDLHCDTISALYNNPEYGSLKKNSLQVDIEKLKQGHSTAQFFAMFVDTAVIEDSFLYCNNLIRKFYQELALNKDCIEIAHNFYEYLQNDKNKKISAFLTIEEGAVLKGDLTNINRFYQQGVRLITLTWNYANEIGYPNFNFTYQNKGLTSFGKSVVCEMNRLGMIVDVSHLSDQGFYDVAKVSSKPFIVSHSNSRDVVYHSRNLTNDMIRIVGEKGGVIGINFSNNLLSGSSYSYVEDMIRHIKHIYQIGGSDVLALGTDFDGIHAILEIENIGQIDKLFGALKSQGFKNDDIEKLSKLNCLRVIKDCLV</sequence>
<protein>
    <submittedName>
        <fullName evidence="1">Dipeptidase</fullName>
    </submittedName>
</protein>
<dbReference type="PROSITE" id="PS51365">
    <property type="entry name" value="RENAL_DIPEPTIDASE_2"/>
    <property type="match status" value="1"/>
</dbReference>
<keyword evidence="2" id="KW-1185">Reference proteome</keyword>
<dbReference type="InterPro" id="IPR008257">
    <property type="entry name" value="Pept_M19"/>
</dbReference>
<evidence type="ECO:0000313" key="1">
    <source>
        <dbReference type="EMBL" id="WIW71545.1"/>
    </source>
</evidence>
<reference evidence="1" key="1">
    <citation type="submission" date="2023-03" db="EMBL/GenBank/DDBJ databases">
        <title>Selenobaculum gbiensis gen. nov. sp. nov., a new bacterium isolated from the gut microbiota of IBD patient.</title>
        <authorList>
            <person name="Yeo S."/>
            <person name="Park H."/>
            <person name="Huh C.S."/>
        </authorList>
    </citation>
    <scope>NUCLEOTIDE SEQUENCE</scope>
    <source>
        <strain evidence="1">ICN-92133</strain>
    </source>
</reference>
<dbReference type="AlphaFoldDB" id="A0A9Y2AGX8"/>
<dbReference type="SUPFAM" id="SSF51556">
    <property type="entry name" value="Metallo-dependent hydrolases"/>
    <property type="match status" value="1"/>
</dbReference>
<dbReference type="CDD" id="cd01301">
    <property type="entry name" value="rDP_like"/>
    <property type="match status" value="1"/>
</dbReference>
<name>A0A9Y2AGX8_9FIRM</name>
<accession>A0A9Y2AGX8</accession>
<dbReference type="InterPro" id="IPR032466">
    <property type="entry name" value="Metal_Hydrolase"/>
</dbReference>